<proteinExistence type="inferred from homology"/>
<dbReference type="Gene3D" id="3.90.640.10">
    <property type="entry name" value="Actin, Chain A, domain 4"/>
    <property type="match status" value="1"/>
</dbReference>
<evidence type="ECO:0000313" key="4">
    <source>
        <dbReference type="EMBL" id="CAJ1407819.1"/>
    </source>
</evidence>
<name>A0AA36JLH8_9DINO</name>
<keyword evidence="5" id="KW-1185">Reference proteome</keyword>
<dbReference type="PRINTS" id="PR00190">
    <property type="entry name" value="ACTIN"/>
</dbReference>
<evidence type="ECO:0008006" key="6">
    <source>
        <dbReference type="Google" id="ProtNLM"/>
    </source>
</evidence>
<comment type="similarity">
    <text evidence="2">Belongs to the actin family.</text>
</comment>
<dbReference type="Gene3D" id="3.30.420.40">
    <property type="match status" value="2"/>
</dbReference>
<feature type="region of interest" description="Disordered" evidence="3">
    <location>
        <begin position="148"/>
        <end position="169"/>
    </location>
</feature>
<reference evidence="4" key="1">
    <citation type="submission" date="2023-08" db="EMBL/GenBank/DDBJ databases">
        <authorList>
            <person name="Chen Y."/>
            <person name="Shah S."/>
            <person name="Dougan E. K."/>
            <person name="Thang M."/>
            <person name="Chan C."/>
        </authorList>
    </citation>
    <scope>NUCLEOTIDE SEQUENCE</scope>
</reference>
<evidence type="ECO:0000256" key="3">
    <source>
        <dbReference type="SAM" id="MobiDB-lite"/>
    </source>
</evidence>
<dbReference type="SUPFAM" id="SSF53067">
    <property type="entry name" value="Actin-like ATPase domain"/>
    <property type="match status" value="1"/>
</dbReference>
<evidence type="ECO:0000256" key="2">
    <source>
        <dbReference type="RuleBase" id="RU000487"/>
    </source>
</evidence>
<feature type="compositionally biased region" description="Basic and acidic residues" evidence="3">
    <location>
        <begin position="148"/>
        <end position="159"/>
    </location>
</feature>
<protein>
    <recommendedName>
        <fullName evidence="6">Actin</fullName>
    </recommendedName>
</protein>
<evidence type="ECO:0000256" key="1">
    <source>
        <dbReference type="ARBA" id="ARBA00049360"/>
    </source>
</evidence>
<dbReference type="InterPro" id="IPR004000">
    <property type="entry name" value="Actin"/>
</dbReference>
<dbReference type="Proteomes" id="UP001178507">
    <property type="component" value="Unassembled WGS sequence"/>
</dbReference>
<accession>A0AA36JLH8</accession>
<sequence length="312" mass="34100">MAFQLLAFIYQCVTQELAARPASTGVPMHHFSEVRVGSVRETCPHKNAAHCAELAYAEVAHSGSLALYATNSRTGLVIEVGDGVAQTVPLYDSYMIFNAVKRRDFGGRDLTAYLGELLRTEVGYKPDNSKGDVDWRALTAVKESMCRVRQRDTTNHEDTNPAASGTYQLPDGKVLHREQDCLAQCAEALFQPARLLKRDEEEGIQKMATDSILACSRDILKDLAGNIVLSGGSMLFPGMCRRVEQELQALLPSTIKAAVSRVASPAYAAFTGGSIVASMPDLQKTFMTKAEYEEYGAAFIHTRSVSLTKPQL</sequence>
<dbReference type="InterPro" id="IPR043129">
    <property type="entry name" value="ATPase_NBD"/>
</dbReference>
<organism evidence="4 5">
    <name type="scientific">Effrenium voratum</name>
    <dbReference type="NCBI Taxonomy" id="2562239"/>
    <lineage>
        <taxon>Eukaryota</taxon>
        <taxon>Sar</taxon>
        <taxon>Alveolata</taxon>
        <taxon>Dinophyceae</taxon>
        <taxon>Suessiales</taxon>
        <taxon>Symbiodiniaceae</taxon>
        <taxon>Effrenium</taxon>
    </lineage>
</organism>
<comment type="catalytic activity">
    <reaction evidence="1">
        <text>ATP + H2O = ADP + phosphate + H(+)</text>
        <dbReference type="Rhea" id="RHEA:13065"/>
        <dbReference type="ChEBI" id="CHEBI:15377"/>
        <dbReference type="ChEBI" id="CHEBI:15378"/>
        <dbReference type="ChEBI" id="CHEBI:30616"/>
        <dbReference type="ChEBI" id="CHEBI:43474"/>
        <dbReference type="ChEBI" id="CHEBI:456216"/>
    </reaction>
</comment>
<evidence type="ECO:0000313" key="5">
    <source>
        <dbReference type="Proteomes" id="UP001178507"/>
    </source>
</evidence>
<dbReference type="EMBL" id="CAUJNA010003693">
    <property type="protein sequence ID" value="CAJ1407819.1"/>
    <property type="molecule type" value="Genomic_DNA"/>
</dbReference>
<dbReference type="SMART" id="SM00268">
    <property type="entry name" value="ACTIN"/>
    <property type="match status" value="1"/>
</dbReference>
<dbReference type="AlphaFoldDB" id="A0AA36JLH8"/>
<comment type="caution">
    <text evidence="4">The sequence shown here is derived from an EMBL/GenBank/DDBJ whole genome shotgun (WGS) entry which is preliminary data.</text>
</comment>
<dbReference type="PANTHER" id="PTHR11937">
    <property type="entry name" value="ACTIN"/>
    <property type="match status" value="1"/>
</dbReference>
<gene>
    <name evidence="4" type="ORF">EVOR1521_LOCUS29428</name>
</gene>
<dbReference type="Pfam" id="PF00022">
    <property type="entry name" value="Actin"/>
    <property type="match status" value="1"/>
</dbReference>